<dbReference type="Proteomes" id="UP000179179">
    <property type="component" value="Unassembled WGS sequence"/>
</dbReference>
<dbReference type="EMBL" id="LYCR01000097">
    <property type="protein sequence ID" value="OGM42019.1"/>
    <property type="molecule type" value="Genomic_DNA"/>
</dbReference>
<evidence type="ECO:0000256" key="8">
    <source>
        <dbReference type="SAM" id="MobiDB-lite"/>
    </source>
</evidence>
<keyword evidence="2 7" id="KW-0690">Ribosome biogenesis</keyword>
<feature type="compositionally biased region" description="Basic residues" evidence="8">
    <location>
        <begin position="628"/>
        <end position="638"/>
    </location>
</feature>
<comment type="subcellular location">
    <subcellularLocation>
        <location evidence="1 7">Nucleus</location>
        <location evidence="1 7">Nucleolus</location>
    </subcellularLocation>
</comment>
<keyword evidence="4 7" id="KW-0539">Nucleus</keyword>
<dbReference type="PANTHER" id="PTHR17039:SF0">
    <property type="entry name" value="U3 SMALL NUCLEOLAR RIBONUCLEOPROTEIN PROTEIN MPP10"/>
    <property type="match status" value="1"/>
</dbReference>
<evidence type="ECO:0000256" key="2">
    <source>
        <dbReference type="ARBA" id="ARBA00022517"/>
    </source>
</evidence>
<sequence>MAGFATDPALNAALSAPWAFLCPTSELNDTIVGSAKYFLDPLALSISDTQSARQRHNRKRKRCEEDLDQNTDVLQLKQLFVEGFGSDQIWEQALRILDSAGQEVQRDCTLTIRHADHSISEEHFTSFEGSDFADESSEDSELGSHIDGARDMSDVDEEVSMASDLDLGDSVHDALDARSVDEILDEKNDSSETGSDGEQSDTYKEDPFGLNDGFFSIDDFNKQSKLWESQDTRGGPDSESESDEEVDWHADPLATGNSSAPLKKTSPSNETNKGVNEDDASDEEGPTFNNVNLQDGLDSDSDDADPGTAHGADWINTSDIKYSDFFAPPPRKSTTKRSRPLPKTQPVAAINSNDIDRAMADVRRDLFEDDASIENSDVDDGELDEPETQKSTHEKQRARIADEIRRLEAANVAKKEWMLAGEARAAERPVNSLIEEDLEVERIGKPVSVVTAEVSEDIEGLVKRRILAREFDEVIRRRPGITDGQVARKSHFELEDSKGQQSLAELYETDHLRATDPNYVDPKNQKLMREHAEISNLWKEISSQLDTLSNWHYKPKTPHAHINVVTDVAAIVMEDAQPTAGGAVGSAATLAPQEIYTPGADSKTSGEVVLRNGLSISREEMTREEKSRLRRQHKKQKKSTTGVKNRQSGKAAEKQQIVSDLKKGGVKLIGKQGEVTDIHGQKPTGTGPRSGADALKL</sequence>
<feature type="compositionally biased region" description="Acidic residues" evidence="8">
    <location>
        <begin position="131"/>
        <end position="141"/>
    </location>
</feature>
<evidence type="ECO:0000256" key="1">
    <source>
        <dbReference type="ARBA" id="ARBA00004604"/>
    </source>
</evidence>
<evidence type="ECO:0000256" key="7">
    <source>
        <dbReference type="PIRNR" id="PIRNR017300"/>
    </source>
</evidence>
<comment type="caution">
    <text evidence="9">The sequence shown here is derived from an EMBL/GenBank/DDBJ whole genome shotgun (WGS) entry which is preliminary data.</text>
</comment>
<feature type="compositionally biased region" description="Acidic residues" evidence="8">
    <location>
        <begin position="367"/>
        <end position="386"/>
    </location>
</feature>
<feature type="compositionally biased region" description="Polar residues" evidence="8">
    <location>
        <begin position="255"/>
        <end position="274"/>
    </location>
</feature>
<evidence type="ECO:0000256" key="3">
    <source>
        <dbReference type="ARBA" id="ARBA00022552"/>
    </source>
</evidence>
<feature type="region of interest" description="Disordered" evidence="8">
    <location>
        <begin position="596"/>
        <end position="658"/>
    </location>
</feature>
<dbReference type="AlphaFoldDB" id="A0A1F7ZRX9"/>
<keyword evidence="10" id="KW-1185">Reference proteome</keyword>
<feature type="compositionally biased region" description="Basic and acidic residues" evidence="8">
    <location>
        <begin position="387"/>
        <end position="397"/>
    </location>
</feature>
<dbReference type="InterPro" id="IPR012173">
    <property type="entry name" value="Mpp10"/>
</dbReference>
<keyword evidence="5 7" id="KW-0687">Ribonucleoprotein</keyword>
<dbReference type="PANTHER" id="PTHR17039">
    <property type="entry name" value="U3 SMALL NUCLEOLAR RIBONUCLEOPROTEIN PROTEIN MPP10"/>
    <property type="match status" value="1"/>
</dbReference>
<evidence type="ECO:0000256" key="6">
    <source>
        <dbReference type="ARBA" id="ARBA00029455"/>
    </source>
</evidence>
<dbReference type="STRING" id="109264.A0A1F7ZRX9"/>
<dbReference type="GeneID" id="34453094"/>
<feature type="region of interest" description="Disordered" evidence="8">
    <location>
        <begin position="670"/>
        <end position="697"/>
    </location>
</feature>
<feature type="region of interest" description="Disordered" evidence="8">
    <location>
        <begin position="127"/>
        <end position="149"/>
    </location>
</feature>
<gene>
    <name evidence="9" type="ORF">ABOM_009704</name>
</gene>
<dbReference type="Pfam" id="PF04006">
    <property type="entry name" value="Mpp10"/>
    <property type="match status" value="1"/>
</dbReference>
<feature type="compositionally biased region" description="Basic and acidic residues" evidence="8">
    <location>
        <begin position="354"/>
        <end position="366"/>
    </location>
</feature>
<feature type="compositionally biased region" description="Basic and acidic residues" evidence="8">
    <location>
        <begin position="617"/>
        <end position="627"/>
    </location>
</feature>
<dbReference type="OrthoDB" id="445326at2759"/>
<proteinExistence type="inferred from homology"/>
<name>A0A1F7ZRX9_9EURO</name>
<organism evidence="9 10">
    <name type="scientific">Aspergillus bombycis</name>
    <dbReference type="NCBI Taxonomy" id="109264"/>
    <lineage>
        <taxon>Eukaryota</taxon>
        <taxon>Fungi</taxon>
        <taxon>Dikarya</taxon>
        <taxon>Ascomycota</taxon>
        <taxon>Pezizomycotina</taxon>
        <taxon>Eurotiomycetes</taxon>
        <taxon>Eurotiomycetidae</taxon>
        <taxon>Eurotiales</taxon>
        <taxon>Aspergillaceae</taxon>
        <taxon>Aspergillus</taxon>
    </lineage>
</organism>
<protein>
    <recommendedName>
        <fullName evidence="7">U3 small nucleolar ribonucleoprotein protein MPP10</fullName>
    </recommendedName>
</protein>
<dbReference type="RefSeq" id="XP_022385736.1">
    <property type="nucleotide sequence ID" value="XM_022536832.1"/>
</dbReference>
<comment type="similarity">
    <text evidence="6 7">Belongs to the MPP10 family.</text>
</comment>
<accession>A0A1F7ZRX9</accession>
<dbReference type="GO" id="GO:0034457">
    <property type="term" value="C:Mpp10 complex"/>
    <property type="evidence" value="ECO:0007669"/>
    <property type="project" value="UniProtKB-UniRule"/>
</dbReference>
<evidence type="ECO:0000256" key="4">
    <source>
        <dbReference type="ARBA" id="ARBA00023242"/>
    </source>
</evidence>
<feature type="compositionally biased region" description="Polar residues" evidence="8">
    <location>
        <begin position="639"/>
        <end position="648"/>
    </location>
</feature>
<feature type="region of interest" description="Disordered" evidence="8">
    <location>
        <begin position="180"/>
        <end position="397"/>
    </location>
</feature>
<comment type="function">
    <text evidence="7">Involved in nucleolar processing of pre-18S ribosomal RNA.</text>
</comment>
<dbReference type="GO" id="GO:0006364">
    <property type="term" value="P:rRNA processing"/>
    <property type="evidence" value="ECO:0007669"/>
    <property type="project" value="UniProtKB-KW"/>
</dbReference>
<dbReference type="GO" id="GO:0005732">
    <property type="term" value="C:sno(s)RNA-containing ribonucleoprotein complex"/>
    <property type="evidence" value="ECO:0007669"/>
    <property type="project" value="UniProtKB-UniRule"/>
</dbReference>
<reference evidence="9 10" key="1">
    <citation type="journal article" date="2016" name="Genome Biol. Evol.">
        <title>Draft genome sequence of an aflatoxigenic Aspergillus species, A. bombycis.</title>
        <authorList>
            <person name="Moore G.G."/>
            <person name="Mack B.M."/>
            <person name="Beltz S.B."/>
            <person name="Gilbert M.K."/>
        </authorList>
    </citation>
    <scope>NUCLEOTIDE SEQUENCE [LARGE SCALE GENOMIC DNA]</scope>
    <source>
        <strain evidence="10">NRRL 26010</strain>
    </source>
</reference>
<dbReference type="PIRSF" id="PIRSF017300">
    <property type="entry name" value="snoRNP_Mpp10"/>
    <property type="match status" value="1"/>
</dbReference>
<keyword evidence="3 7" id="KW-0698">rRNA processing</keyword>
<feature type="compositionally biased region" description="Basic and acidic residues" evidence="8">
    <location>
        <begin position="180"/>
        <end position="190"/>
    </location>
</feature>
<dbReference type="GO" id="GO:0032040">
    <property type="term" value="C:small-subunit processome"/>
    <property type="evidence" value="ECO:0007669"/>
    <property type="project" value="TreeGrafter"/>
</dbReference>
<evidence type="ECO:0000256" key="5">
    <source>
        <dbReference type="ARBA" id="ARBA00023274"/>
    </source>
</evidence>
<evidence type="ECO:0000313" key="9">
    <source>
        <dbReference type="EMBL" id="OGM42019.1"/>
    </source>
</evidence>
<evidence type="ECO:0000313" key="10">
    <source>
        <dbReference type="Proteomes" id="UP000179179"/>
    </source>
</evidence>